<feature type="region of interest" description="Disordered" evidence="5">
    <location>
        <begin position="144"/>
        <end position="163"/>
    </location>
</feature>
<evidence type="ECO:0000256" key="1">
    <source>
        <dbReference type="ARBA" id="ARBA00004201"/>
    </source>
</evidence>
<dbReference type="SMART" id="SM01199">
    <property type="entry name" value="FDF"/>
    <property type="match status" value="1"/>
</dbReference>
<dbReference type="SMART" id="SM01271">
    <property type="entry name" value="LSM14"/>
    <property type="match status" value="1"/>
</dbReference>
<dbReference type="SUPFAM" id="SSF64153">
    <property type="entry name" value="YjeF N-terminal domain-like"/>
    <property type="match status" value="1"/>
</dbReference>
<dbReference type="InterPro" id="IPR019050">
    <property type="entry name" value="FDF_dom"/>
</dbReference>
<keyword evidence="9" id="KW-1185">Reference proteome</keyword>
<name>A0A8S3Z433_9EUPU</name>
<feature type="domain" description="YjeF N-terminal" evidence="6">
    <location>
        <begin position="327"/>
        <end position="531"/>
    </location>
</feature>
<evidence type="ECO:0000256" key="5">
    <source>
        <dbReference type="SAM" id="MobiDB-lite"/>
    </source>
</evidence>
<dbReference type="OrthoDB" id="10030313at2759"/>
<dbReference type="Pfam" id="PF03853">
    <property type="entry name" value="YjeF_N"/>
    <property type="match status" value="1"/>
</dbReference>
<sequence>MTEKKSSLRCIKMPSEFIGSMVSIDCGELGTYQGRVEKIDPVMNTLTISHAFHNGLRSDLSVVNLSSTTILDIKIIHASQEAKEIITRKATPSKMTKEIDEVTKPTCTSPVKIIKATSKAKTGFSSTNASGSIVNQLELAQGRGSCRRRLSPPDSPSKLLDPKAGSVVHRSLAYKGVNNEAEHVEQWNGYGDESSVKPRNGFSYPTDQSTQKITAAKKMERGGRRGANAKNNECFSAPAESFLQEFDFESNLAMFNKKAVFREIETDFPELNLEPGFREKKYRHDENILQPGENNSAPVVMKQQIKVPGTKFQLYYTDTGLVVPSVSRELREKVCEVASQHGLSHVRQLESYGRAASEMVIHLIGGSHRIHPKNGHQMPAVVILCGPHEHGALGACCARILSSHGVQVTLLVPNSAAIPTSLSQEIELYKLIGNSLVHTVGGLPDTIDLIVTAMDSHSSLVNTQHPWYQSIVTWMKNSDIRAQVLSLDPPSQGPSIPAKWSLYKVLPLNQVSSACGSLYLCDLSIPSAIFQECGITYVSPFGSKFVIPLHAKE</sequence>
<dbReference type="Pfam" id="PF09532">
    <property type="entry name" value="FDF"/>
    <property type="match status" value="1"/>
</dbReference>
<dbReference type="Gene3D" id="2.30.30.100">
    <property type="match status" value="1"/>
</dbReference>
<organism evidence="8 9">
    <name type="scientific">Candidula unifasciata</name>
    <dbReference type="NCBI Taxonomy" id="100452"/>
    <lineage>
        <taxon>Eukaryota</taxon>
        <taxon>Metazoa</taxon>
        <taxon>Spiralia</taxon>
        <taxon>Lophotrochozoa</taxon>
        <taxon>Mollusca</taxon>
        <taxon>Gastropoda</taxon>
        <taxon>Heterobranchia</taxon>
        <taxon>Euthyneura</taxon>
        <taxon>Panpulmonata</taxon>
        <taxon>Eupulmonata</taxon>
        <taxon>Stylommatophora</taxon>
        <taxon>Helicina</taxon>
        <taxon>Helicoidea</taxon>
        <taxon>Geomitridae</taxon>
        <taxon>Candidula</taxon>
    </lineage>
</organism>
<dbReference type="CDD" id="cd01737">
    <property type="entry name" value="LSm16_N"/>
    <property type="match status" value="1"/>
</dbReference>
<feature type="domain" description="DFDF" evidence="7">
    <location>
        <begin position="234"/>
        <end position="270"/>
    </location>
</feature>
<feature type="region of interest" description="Disordered" evidence="5">
    <location>
        <begin position="189"/>
        <end position="210"/>
    </location>
</feature>
<dbReference type="InterPro" id="IPR025609">
    <property type="entry name" value="Lsm14-like_N"/>
</dbReference>
<evidence type="ECO:0000259" key="7">
    <source>
        <dbReference type="PROSITE" id="PS51512"/>
    </source>
</evidence>
<reference evidence="8" key="1">
    <citation type="submission" date="2021-04" db="EMBL/GenBank/DDBJ databases">
        <authorList>
            <consortium name="Molecular Ecology Group"/>
        </authorList>
    </citation>
    <scope>NUCLEOTIDE SEQUENCE</scope>
</reference>
<dbReference type="PROSITE" id="PS51385">
    <property type="entry name" value="YJEF_N"/>
    <property type="match status" value="1"/>
</dbReference>
<comment type="similarity">
    <text evidence="2">Belongs to the EDC3 family.</text>
</comment>
<dbReference type="AlphaFoldDB" id="A0A8S3Z433"/>
<dbReference type="Gene3D" id="3.40.50.10260">
    <property type="entry name" value="YjeF N-terminal domain"/>
    <property type="match status" value="1"/>
</dbReference>
<gene>
    <name evidence="8" type="ORF">CUNI_LOCUS9447</name>
</gene>
<dbReference type="InterPro" id="IPR004443">
    <property type="entry name" value="YjeF_N_dom"/>
</dbReference>
<dbReference type="InterPro" id="IPR025762">
    <property type="entry name" value="DFDF"/>
</dbReference>
<comment type="subcellular location">
    <subcellularLocation>
        <location evidence="1">Cytoplasm</location>
        <location evidence="1">P-body</location>
    </subcellularLocation>
</comment>
<accession>A0A8S3Z433</accession>
<dbReference type="InterPro" id="IPR036652">
    <property type="entry name" value="YjeF_N_dom_sf"/>
</dbReference>
<dbReference type="InterPro" id="IPR034107">
    <property type="entry name" value="Lsm16_N"/>
</dbReference>
<evidence type="ECO:0000256" key="2">
    <source>
        <dbReference type="ARBA" id="ARBA00006610"/>
    </source>
</evidence>
<dbReference type="Proteomes" id="UP000678393">
    <property type="component" value="Unassembled WGS sequence"/>
</dbReference>
<evidence type="ECO:0000259" key="6">
    <source>
        <dbReference type="PROSITE" id="PS51385"/>
    </source>
</evidence>
<evidence type="ECO:0000313" key="8">
    <source>
        <dbReference type="EMBL" id="CAG5123889.1"/>
    </source>
</evidence>
<dbReference type="GO" id="GO:0003729">
    <property type="term" value="F:mRNA binding"/>
    <property type="evidence" value="ECO:0007669"/>
    <property type="project" value="InterPro"/>
</dbReference>
<evidence type="ECO:0000256" key="3">
    <source>
        <dbReference type="ARBA" id="ARBA00015797"/>
    </source>
</evidence>
<dbReference type="PANTHER" id="PTHR13612">
    <property type="entry name" value="ENHANCER OF MRNA-DECAPPING PROTEIN 3"/>
    <property type="match status" value="1"/>
</dbReference>
<dbReference type="PANTHER" id="PTHR13612:SF0">
    <property type="entry name" value="ENHANCER OF MRNA-DECAPPING PROTEIN 3"/>
    <property type="match status" value="1"/>
</dbReference>
<dbReference type="GO" id="GO:0033962">
    <property type="term" value="P:P-body assembly"/>
    <property type="evidence" value="ECO:0007669"/>
    <property type="project" value="TreeGrafter"/>
</dbReference>
<evidence type="ECO:0000313" key="9">
    <source>
        <dbReference type="Proteomes" id="UP000678393"/>
    </source>
</evidence>
<dbReference type="EMBL" id="CAJHNH020001644">
    <property type="protein sequence ID" value="CAG5123889.1"/>
    <property type="molecule type" value="Genomic_DNA"/>
</dbReference>
<protein>
    <recommendedName>
        <fullName evidence="3">Enhancer of mRNA-decapping protein 3</fullName>
    </recommendedName>
</protein>
<dbReference type="PROSITE" id="PS51512">
    <property type="entry name" value="DFDF"/>
    <property type="match status" value="1"/>
</dbReference>
<keyword evidence="4" id="KW-0963">Cytoplasm</keyword>
<dbReference type="GO" id="GO:0031087">
    <property type="term" value="P:deadenylation-independent decapping of nuclear-transcribed mRNA"/>
    <property type="evidence" value="ECO:0007669"/>
    <property type="project" value="InterPro"/>
</dbReference>
<proteinExistence type="inferred from homology"/>
<dbReference type="GO" id="GO:0000932">
    <property type="term" value="C:P-body"/>
    <property type="evidence" value="ECO:0007669"/>
    <property type="project" value="UniProtKB-SubCell"/>
</dbReference>
<evidence type="ECO:0000256" key="4">
    <source>
        <dbReference type="ARBA" id="ARBA00022490"/>
    </source>
</evidence>
<comment type="caution">
    <text evidence="8">The sequence shown here is derived from an EMBL/GenBank/DDBJ whole genome shotgun (WGS) entry which is preliminary data.</text>
</comment>